<dbReference type="PANTHER" id="PTHR17920:SF3">
    <property type="entry name" value="TRANSMEMBRANE AND COILED-COIL DOMAIN-CONTAINING PROTEIN 4"/>
    <property type="match status" value="1"/>
</dbReference>
<comment type="subcellular location">
    <subcellularLocation>
        <location evidence="1">Membrane</location>
        <topology evidence="1">Multi-pass membrane protein</topology>
    </subcellularLocation>
</comment>
<accession>B1WWY9</accession>
<evidence type="ECO:0000313" key="6">
    <source>
        <dbReference type="Proteomes" id="UP000001203"/>
    </source>
</evidence>
<evidence type="ECO:0000256" key="2">
    <source>
        <dbReference type="ARBA" id="ARBA00022692"/>
    </source>
</evidence>
<evidence type="ECO:0000256" key="3">
    <source>
        <dbReference type="ARBA" id="ARBA00022989"/>
    </source>
</evidence>
<dbReference type="AlphaFoldDB" id="B1WWY9"/>
<dbReference type="GO" id="GO:0016020">
    <property type="term" value="C:membrane"/>
    <property type="evidence" value="ECO:0007669"/>
    <property type="project" value="UniProtKB-SubCell"/>
</dbReference>
<name>B1WWY9_CROS5</name>
<protein>
    <submittedName>
        <fullName evidence="5">Uncharacterized protein</fullName>
    </submittedName>
</protein>
<proteinExistence type="predicted"/>
<dbReference type="Pfam" id="PF05277">
    <property type="entry name" value="DUF726"/>
    <property type="match status" value="1"/>
</dbReference>
<dbReference type="Proteomes" id="UP000001203">
    <property type="component" value="Chromosome circular"/>
</dbReference>
<keyword evidence="2" id="KW-0812">Transmembrane</keyword>
<sequence length="234" mass="27114">MQKPYIKLIQANQGSNKALIFINGYQMKYDKNSKLWSFYLHQANWKGSIYQLWWDSGSKYGRKYSMSPLGKIPILNELVHSYPHWRMVLERAKISGSKYLYSMLSSIEENEVSLIGYSLGCRLIHYGLQGFDSKLSSKSIKNIILLAGAIRTIRWGKISVNITGKIYNLYNRDDDVLNYVFTHFGAYKYKPCGVTRIKSKCKNIENIDITKLMNTSSHDLKLYLKALTKFDYLA</sequence>
<dbReference type="STRING" id="43989.cce_3110"/>
<dbReference type="OrthoDB" id="511758at2"/>
<keyword evidence="3" id="KW-1133">Transmembrane helix</keyword>
<gene>
    <name evidence="5" type="ordered locus">cce_3110</name>
</gene>
<organism evidence="5 6">
    <name type="scientific">Crocosphaera subtropica (strain ATCC 51142 / BH68)</name>
    <name type="common">Cyanothece sp. (strain ATCC 51142)</name>
    <dbReference type="NCBI Taxonomy" id="43989"/>
    <lineage>
        <taxon>Bacteria</taxon>
        <taxon>Bacillati</taxon>
        <taxon>Cyanobacteriota</taxon>
        <taxon>Cyanophyceae</taxon>
        <taxon>Oscillatoriophycideae</taxon>
        <taxon>Chroococcales</taxon>
        <taxon>Aphanothecaceae</taxon>
        <taxon>Crocosphaera</taxon>
        <taxon>Crocosphaera subtropica</taxon>
    </lineage>
</organism>
<dbReference type="ESTHER" id="cyaa5-b1wwy9">
    <property type="family name" value="Duf_726"/>
</dbReference>
<evidence type="ECO:0000256" key="4">
    <source>
        <dbReference type="ARBA" id="ARBA00023136"/>
    </source>
</evidence>
<dbReference type="PANTHER" id="PTHR17920">
    <property type="entry name" value="TRANSMEMBRANE AND COILED-COIL DOMAIN-CONTAINING PROTEIN 4 TMCO4"/>
    <property type="match status" value="1"/>
</dbReference>
<evidence type="ECO:0000313" key="5">
    <source>
        <dbReference type="EMBL" id="ACB52458.1"/>
    </source>
</evidence>
<dbReference type="eggNOG" id="ENOG5032STQ">
    <property type="taxonomic scope" value="Bacteria"/>
</dbReference>
<keyword evidence="6" id="KW-1185">Reference proteome</keyword>
<dbReference type="RefSeq" id="WP_009547432.1">
    <property type="nucleotide sequence ID" value="NC_010546.1"/>
</dbReference>
<keyword evidence="4" id="KW-0472">Membrane</keyword>
<dbReference type="EMBL" id="CP000806">
    <property type="protein sequence ID" value="ACB52458.1"/>
    <property type="molecule type" value="Genomic_DNA"/>
</dbReference>
<dbReference type="KEGG" id="cyt:cce_3110"/>
<evidence type="ECO:0000256" key="1">
    <source>
        <dbReference type="ARBA" id="ARBA00004141"/>
    </source>
</evidence>
<dbReference type="HOGENOM" id="CLU_1183447_0_0_3"/>
<reference evidence="5 6" key="1">
    <citation type="journal article" date="2008" name="Proc. Natl. Acad. Sci. U.S.A.">
        <title>The genome of Cyanothece 51142, a unicellular diazotrophic cyanobacterium important in the marine nitrogen cycle.</title>
        <authorList>
            <person name="Welsh E.A."/>
            <person name="Liberton M."/>
            <person name="Stoeckel J."/>
            <person name="Loh T."/>
            <person name="Elvitigala T."/>
            <person name="Wang C."/>
            <person name="Wollam A."/>
            <person name="Fulton R.S."/>
            <person name="Clifton S.W."/>
            <person name="Jacobs J.M."/>
            <person name="Aurora R."/>
            <person name="Ghosh B.K."/>
            <person name="Sherman L.A."/>
            <person name="Smith R.D."/>
            <person name="Wilson R.K."/>
            <person name="Pakrasi H.B."/>
        </authorList>
    </citation>
    <scope>NUCLEOTIDE SEQUENCE [LARGE SCALE GENOMIC DNA]</scope>
    <source>
        <strain evidence="6">ATCC 51142 / BH68</strain>
    </source>
</reference>
<dbReference type="InterPro" id="IPR007941">
    <property type="entry name" value="DUF726"/>
</dbReference>